<reference evidence="3 4" key="1">
    <citation type="submission" date="2015-11" db="EMBL/GenBank/DDBJ databases">
        <title>Bacillus caseinolyticus sp nov.</title>
        <authorList>
            <person name="Dastager S.G."/>
            <person name="Mawlankar R."/>
        </authorList>
    </citation>
    <scope>NUCLEOTIDE SEQUENCE [LARGE SCALE GENOMIC DNA]</scope>
    <source>
        <strain evidence="3 4">SGD-V-76</strain>
    </source>
</reference>
<keyword evidence="2" id="KW-1133">Transmembrane helix</keyword>
<evidence type="ECO:0008006" key="5">
    <source>
        <dbReference type="Google" id="ProtNLM"/>
    </source>
</evidence>
<evidence type="ECO:0000256" key="2">
    <source>
        <dbReference type="SAM" id="Phobius"/>
    </source>
</evidence>
<dbReference type="Proteomes" id="UP000053681">
    <property type="component" value="Unassembled WGS sequence"/>
</dbReference>
<evidence type="ECO:0000256" key="1">
    <source>
        <dbReference type="SAM" id="MobiDB-lite"/>
    </source>
</evidence>
<keyword evidence="2" id="KW-0472">Membrane</keyword>
<evidence type="ECO:0000313" key="3">
    <source>
        <dbReference type="EMBL" id="KSU88630.1"/>
    </source>
</evidence>
<feature type="compositionally biased region" description="Polar residues" evidence="1">
    <location>
        <begin position="164"/>
        <end position="173"/>
    </location>
</feature>
<dbReference type="EMBL" id="LNQP01000017">
    <property type="protein sequence ID" value="KSU88630.1"/>
    <property type="molecule type" value="Genomic_DNA"/>
</dbReference>
<protein>
    <recommendedName>
        <fullName evidence="5">YtxH domain-containing protein</fullName>
    </recommendedName>
</protein>
<name>A0A0V8JNQ4_9BACI</name>
<feature type="transmembrane region" description="Helical" evidence="2">
    <location>
        <begin position="24"/>
        <end position="41"/>
    </location>
</feature>
<keyword evidence="4" id="KW-1185">Reference proteome</keyword>
<proteinExistence type="predicted"/>
<dbReference type="AlphaFoldDB" id="A0A0V8JNQ4"/>
<keyword evidence="2" id="KW-0812">Transmembrane</keyword>
<evidence type="ECO:0000313" key="4">
    <source>
        <dbReference type="Proteomes" id="UP000053681"/>
    </source>
</evidence>
<feature type="region of interest" description="Disordered" evidence="1">
    <location>
        <begin position="1"/>
        <end position="21"/>
    </location>
</feature>
<organism evidence="3 4">
    <name type="scientific">Priestia veravalensis</name>
    <dbReference type="NCBI Taxonomy" id="1414648"/>
    <lineage>
        <taxon>Bacteria</taxon>
        <taxon>Bacillati</taxon>
        <taxon>Bacillota</taxon>
        <taxon>Bacilli</taxon>
        <taxon>Bacillales</taxon>
        <taxon>Bacillaceae</taxon>
        <taxon>Priestia</taxon>
    </lineage>
</organism>
<accession>A0A0V8JNQ4</accession>
<comment type="caution">
    <text evidence="3">The sequence shown here is derived from an EMBL/GenBank/DDBJ whole genome shotgun (WGS) entry which is preliminary data.</text>
</comment>
<feature type="compositionally biased region" description="Basic and acidic residues" evidence="1">
    <location>
        <begin position="135"/>
        <end position="156"/>
    </location>
</feature>
<sequence length="173" mass="18778">MKQATTHETQAVQGQDPSQKGNKLLTGIAVGAAVGGVVALVDKRTRTKVINSAQCAKNSTTGFVTRLRENPSEVKDDWQHRIKVASGVIKEVTSDLKSLYEKVNNELNGPVQSIKEESSQLVESAQGVQEDLQDIGDKVKQAGEEVATKANPELEKYPAPQPETVPSQPNRYQ</sequence>
<gene>
    <name evidence="3" type="ORF">AS180_06500</name>
</gene>
<feature type="region of interest" description="Disordered" evidence="1">
    <location>
        <begin position="115"/>
        <end position="173"/>
    </location>
</feature>
<dbReference type="RefSeq" id="WP_062686573.1">
    <property type="nucleotide sequence ID" value="NZ_KQ758636.1"/>
</dbReference>